<dbReference type="Proteomes" id="UP001054252">
    <property type="component" value="Unassembled WGS sequence"/>
</dbReference>
<reference evidence="3 4" key="1">
    <citation type="journal article" date="2021" name="Commun. Biol.">
        <title>The genome of Shorea leprosula (Dipterocarpaceae) highlights the ecological relevance of drought in aseasonal tropical rainforests.</title>
        <authorList>
            <person name="Ng K.K.S."/>
            <person name="Kobayashi M.J."/>
            <person name="Fawcett J.A."/>
            <person name="Hatakeyama M."/>
            <person name="Paape T."/>
            <person name="Ng C.H."/>
            <person name="Ang C.C."/>
            <person name="Tnah L.H."/>
            <person name="Lee C.T."/>
            <person name="Nishiyama T."/>
            <person name="Sese J."/>
            <person name="O'Brien M.J."/>
            <person name="Copetti D."/>
            <person name="Mohd Noor M.I."/>
            <person name="Ong R.C."/>
            <person name="Putra M."/>
            <person name="Sireger I.Z."/>
            <person name="Indrioko S."/>
            <person name="Kosugi Y."/>
            <person name="Izuno A."/>
            <person name="Isagi Y."/>
            <person name="Lee S.L."/>
            <person name="Shimizu K.K."/>
        </authorList>
    </citation>
    <scope>NUCLEOTIDE SEQUENCE [LARGE SCALE GENOMIC DNA]</scope>
    <source>
        <strain evidence="3">214</strain>
    </source>
</reference>
<feature type="region of interest" description="Disordered" evidence="1">
    <location>
        <begin position="44"/>
        <end position="119"/>
    </location>
</feature>
<sequence>MGRSMPSDDDPLIHPALSFSLLVAGMAATMSIISGLCLCGFGRKSSPDPSSPGVRSTEEAKATTATPATTEHGADTTIPLPPPTSMMELRDTCSSKYMPKSESTRKFGSTMSVKIPRSMSQARQLEEKLSEKKNIKLDTDDNSIWTKTIILGEKCRIRDDEDDVIFDRKDTQIHSTLQTSSSDPYVIPSQDNIQKGT</sequence>
<accession>A0AAV5IPH2</accession>
<keyword evidence="2" id="KW-0472">Membrane</keyword>
<evidence type="ECO:0000313" key="3">
    <source>
        <dbReference type="EMBL" id="GKV00114.1"/>
    </source>
</evidence>
<feature type="transmembrane region" description="Helical" evidence="2">
    <location>
        <begin position="12"/>
        <end position="41"/>
    </location>
</feature>
<feature type="compositionally biased region" description="Polar residues" evidence="1">
    <location>
        <begin position="173"/>
        <end position="197"/>
    </location>
</feature>
<dbReference type="EMBL" id="BPVZ01000015">
    <property type="protein sequence ID" value="GKV00114.1"/>
    <property type="molecule type" value="Genomic_DNA"/>
</dbReference>
<feature type="region of interest" description="Disordered" evidence="1">
    <location>
        <begin position="170"/>
        <end position="197"/>
    </location>
</feature>
<protein>
    <submittedName>
        <fullName evidence="3">Uncharacterized protein</fullName>
    </submittedName>
</protein>
<dbReference type="AlphaFoldDB" id="A0AAV5IPH2"/>
<feature type="compositionally biased region" description="Low complexity" evidence="1">
    <location>
        <begin position="62"/>
        <end position="71"/>
    </location>
</feature>
<dbReference type="PANTHER" id="PTHR36801:SF3">
    <property type="entry name" value="OS06G0150300 PROTEIN"/>
    <property type="match status" value="1"/>
</dbReference>
<name>A0AAV5IPH2_9ROSI</name>
<keyword evidence="2" id="KW-1133">Transmembrane helix</keyword>
<keyword evidence="2" id="KW-0812">Transmembrane</keyword>
<feature type="compositionally biased region" description="Polar residues" evidence="1">
    <location>
        <begin position="106"/>
        <end position="119"/>
    </location>
</feature>
<gene>
    <name evidence="3" type="ORF">SLEP1_g12861</name>
</gene>
<organism evidence="3 4">
    <name type="scientific">Rubroshorea leprosula</name>
    <dbReference type="NCBI Taxonomy" id="152421"/>
    <lineage>
        <taxon>Eukaryota</taxon>
        <taxon>Viridiplantae</taxon>
        <taxon>Streptophyta</taxon>
        <taxon>Embryophyta</taxon>
        <taxon>Tracheophyta</taxon>
        <taxon>Spermatophyta</taxon>
        <taxon>Magnoliopsida</taxon>
        <taxon>eudicotyledons</taxon>
        <taxon>Gunneridae</taxon>
        <taxon>Pentapetalae</taxon>
        <taxon>rosids</taxon>
        <taxon>malvids</taxon>
        <taxon>Malvales</taxon>
        <taxon>Dipterocarpaceae</taxon>
        <taxon>Rubroshorea</taxon>
    </lineage>
</organism>
<keyword evidence="4" id="KW-1185">Reference proteome</keyword>
<evidence type="ECO:0000256" key="1">
    <source>
        <dbReference type="SAM" id="MobiDB-lite"/>
    </source>
</evidence>
<proteinExistence type="predicted"/>
<dbReference type="PANTHER" id="PTHR36801">
    <property type="entry name" value="OS06G0150200 PROTEIN"/>
    <property type="match status" value="1"/>
</dbReference>
<comment type="caution">
    <text evidence="3">The sequence shown here is derived from an EMBL/GenBank/DDBJ whole genome shotgun (WGS) entry which is preliminary data.</text>
</comment>
<evidence type="ECO:0000256" key="2">
    <source>
        <dbReference type="SAM" id="Phobius"/>
    </source>
</evidence>
<evidence type="ECO:0000313" key="4">
    <source>
        <dbReference type="Proteomes" id="UP001054252"/>
    </source>
</evidence>